<reference evidence="1" key="1">
    <citation type="submission" date="2021-01" db="EMBL/GenBank/DDBJ databases">
        <title>Metabolic potential, ecology and presence of endohyphal bacteria is reflected in genomic diversity of Mucoromycotina.</title>
        <authorList>
            <person name="Muszewska A."/>
            <person name="Okrasinska A."/>
            <person name="Steczkiewicz K."/>
            <person name="Drgas O."/>
            <person name="Orlowska M."/>
            <person name="Perlinska-Lenart U."/>
            <person name="Aleksandrzak-Piekarczyk T."/>
            <person name="Szatraj K."/>
            <person name="Zielenkiewicz U."/>
            <person name="Pilsyk S."/>
            <person name="Malc E."/>
            <person name="Mieczkowski P."/>
            <person name="Kruszewska J.S."/>
            <person name="Biernat P."/>
            <person name="Pawlowska J."/>
        </authorList>
    </citation>
    <scope>NUCLEOTIDE SEQUENCE</scope>
    <source>
        <strain evidence="1">WA0000018081</strain>
    </source>
</reference>
<accession>A0A8H7VUR1</accession>
<dbReference type="AlphaFoldDB" id="A0A8H7VUR1"/>
<proteinExistence type="predicted"/>
<dbReference type="Proteomes" id="UP000613177">
    <property type="component" value="Unassembled WGS sequence"/>
</dbReference>
<gene>
    <name evidence="1" type="ORF">INT48_004718</name>
</gene>
<organism evidence="1 2">
    <name type="scientific">Thamnidium elegans</name>
    <dbReference type="NCBI Taxonomy" id="101142"/>
    <lineage>
        <taxon>Eukaryota</taxon>
        <taxon>Fungi</taxon>
        <taxon>Fungi incertae sedis</taxon>
        <taxon>Mucoromycota</taxon>
        <taxon>Mucoromycotina</taxon>
        <taxon>Mucoromycetes</taxon>
        <taxon>Mucorales</taxon>
        <taxon>Mucorineae</taxon>
        <taxon>Mucoraceae</taxon>
        <taxon>Thamnidium</taxon>
    </lineage>
</organism>
<keyword evidence="2" id="KW-1185">Reference proteome</keyword>
<comment type="caution">
    <text evidence="1">The sequence shown here is derived from an EMBL/GenBank/DDBJ whole genome shotgun (WGS) entry which is preliminary data.</text>
</comment>
<name>A0A8H7VUR1_9FUNG</name>
<protein>
    <submittedName>
        <fullName evidence="1">Uncharacterized protein</fullName>
    </submittedName>
</protein>
<dbReference type="EMBL" id="JAEPRE010000036">
    <property type="protein sequence ID" value="KAG2235251.1"/>
    <property type="molecule type" value="Genomic_DNA"/>
</dbReference>
<evidence type="ECO:0000313" key="2">
    <source>
        <dbReference type="Proteomes" id="UP000613177"/>
    </source>
</evidence>
<sequence>MTSWSLNQKSRGREFWEIALGYGNYDFEYRLAMRVNLAVARADELGIHKLDSKKKSSELYTPYNSTSSIDTYLSMTTKDVSIQQQEIEQAVVQLDIGSNAVTH</sequence>
<evidence type="ECO:0000313" key="1">
    <source>
        <dbReference type="EMBL" id="KAG2235251.1"/>
    </source>
</evidence>